<comment type="caution">
    <text evidence="1">The sequence shown here is derived from an EMBL/GenBank/DDBJ whole genome shotgun (WGS) entry which is preliminary data.</text>
</comment>
<keyword evidence="2" id="KW-1185">Reference proteome</keyword>
<sequence length="143" mass="15930">MTEPTELPSKHELMRACRGGGHDEHPLLRAAYELTALHEQLSRLEPLRRSGLDENRAALVTGIDRWVRGRLSPPPESATARPARSMGAVVDRIAEYTAVAFTALTRTDDWSLWDAWTNLEELSLDYEELAADLAAGRRRLPGA</sequence>
<gene>
    <name evidence="1" type="ORF">NRB56_26690</name>
</gene>
<proteinExistence type="predicted"/>
<accession>A0A7K0DN31</accession>
<dbReference type="OrthoDB" id="3352146at2"/>
<dbReference type="EMBL" id="WEGI01000005">
    <property type="protein sequence ID" value="MQY27087.1"/>
    <property type="molecule type" value="Genomic_DNA"/>
</dbReference>
<dbReference type="AlphaFoldDB" id="A0A7K0DN31"/>
<organism evidence="1 2">
    <name type="scientific">Nocardia aurantia</name>
    <dbReference type="NCBI Taxonomy" id="2585199"/>
    <lineage>
        <taxon>Bacteria</taxon>
        <taxon>Bacillati</taxon>
        <taxon>Actinomycetota</taxon>
        <taxon>Actinomycetes</taxon>
        <taxon>Mycobacteriales</taxon>
        <taxon>Nocardiaceae</taxon>
        <taxon>Nocardia</taxon>
    </lineage>
</organism>
<evidence type="ECO:0000313" key="2">
    <source>
        <dbReference type="Proteomes" id="UP000431401"/>
    </source>
</evidence>
<dbReference type="Proteomes" id="UP000431401">
    <property type="component" value="Unassembled WGS sequence"/>
</dbReference>
<reference evidence="1 2" key="1">
    <citation type="submission" date="2019-10" db="EMBL/GenBank/DDBJ databases">
        <title>Nocardia macrotermitis sp. nov. and Nocardia aurantia sp. nov., isolated from the gut of fungus growing-termite Macrotermes natalensis.</title>
        <authorList>
            <person name="Benndorf R."/>
            <person name="Schwitalla J."/>
            <person name="Martin K."/>
            <person name="De Beer W."/>
            <person name="Kaster A.-K."/>
            <person name="Vollmers J."/>
            <person name="Poulsen M."/>
            <person name="Beemelmanns C."/>
        </authorList>
    </citation>
    <scope>NUCLEOTIDE SEQUENCE [LARGE SCALE GENOMIC DNA]</scope>
    <source>
        <strain evidence="1 2">RB56</strain>
    </source>
</reference>
<name>A0A7K0DN31_9NOCA</name>
<evidence type="ECO:0008006" key="3">
    <source>
        <dbReference type="Google" id="ProtNLM"/>
    </source>
</evidence>
<dbReference type="RefSeq" id="WP_153341818.1">
    <property type="nucleotide sequence ID" value="NZ_WEGI01000005.1"/>
</dbReference>
<evidence type="ECO:0000313" key="1">
    <source>
        <dbReference type="EMBL" id="MQY27087.1"/>
    </source>
</evidence>
<protein>
    <recommendedName>
        <fullName evidence="3">DUF4254 domain-containing protein</fullName>
    </recommendedName>
</protein>